<feature type="domain" description="CopG-like ribbon-helix-helix" evidence="2">
    <location>
        <begin position="91"/>
        <end position="124"/>
    </location>
</feature>
<name>A0A329QT68_9ACTN</name>
<dbReference type="Gene3D" id="1.10.1220.10">
    <property type="entry name" value="Met repressor-like"/>
    <property type="match status" value="1"/>
</dbReference>
<dbReference type="Pfam" id="PF07878">
    <property type="entry name" value="RHH_5"/>
    <property type="match status" value="1"/>
</dbReference>
<dbReference type="InterPro" id="IPR012869">
    <property type="entry name" value="RHH_5"/>
</dbReference>
<dbReference type="InterPro" id="IPR010985">
    <property type="entry name" value="Ribbon_hlx_hlx"/>
</dbReference>
<evidence type="ECO:0000313" key="3">
    <source>
        <dbReference type="EMBL" id="RAW15610.1"/>
    </source>
</evidence>
<dbReference type="AlphaFoldDB" id="A0A329QT68"/>
<keyword evidence="4" id="KW-1185">Reference proteome</keyword>
<sequence>MDGLMDHHSCHAQLPEVITMTRKPKIDDTTTIRDINLDQEEVHFQGERLTEQRAEQVAEETLAKLRNKNLIPGGKSLSGGGKHSPTVQFRVPEELREEVERRAAAEGVSVSKFARHALEEYLKAS</sequence>
<reference evidence="3 4" key="1">
    <citation type="submission" date="2018-06" db="EMBL/GenBank/DDBJ databases">
        <title>Phytoactinopolyspora halophila sp. nov., a novel halophilic actinomycete isolated from a saline soil in China.</title>
        <authorList>
            <person name="Tang S.-K."/>
        </authorList>
    </citation>
    <scope>NUCLEOTIDE SEQUENCE [LARGE SCALE GENOMIC DNA]</scope>
    <source>
        <strain evidence="3 4">YIM 96934</strain>
    </source>
</reference>
<dbReference type="Proteomes" id="UP000250462">
    <property type="component" value="Unassembled WGS sequence"/>
</dbReference>
<dbReference type="SUPFAM" id="SSF47598">
    <property type="entry name" value="Ribbon-helix-helix"/>
    <property type="match status" value="1"/>
</dbReference>
<organism evidence="3 4">
    <name type="scientific">Phytoactinopolyspora halophila</name>
    <dbReference type="NCBI Taxonomy" id="1981511"/>
    <lineage>
        <taxon>Bacteria</taxon>
        <taxon>Bacillati</taxon>
        <taxon>Actinomycetota</taxon>
        <taxon>Actinomycetes</taxon>
        <taxon>Jiangellales</taxon>
        <taxon>Jiangellaceae</taxon>
        <taxon>Phytoactinopolyspora</taxon>
    </lineage>
</organism>
<proteinExistence type="predicted"/>
<dbReference type="GO" id="GO:0006355">
    <property type="term" value="P:regulation of DNA-templated transcription"/>
    <property type="evidence" value="ECO:0007669"/>
    <property type="project" value="InterPro"/>
</dbReference>
<dbReference type="EMBL" id="QMIG01000005">
    <property type="protein sequence ID" value="RAW15610.1"/>
    <property type="molecule type" value="Genomic_DNA"/>
</dbReference>
<comment type="caution">
    <text evidence="3">The sequence shown here is derived from an EMBL/GenBank/DDBJ whole genome shotgun (WGS) entry which is preliminary data.</text>
</comment>
<dbReference type="InterPro" id="IPR013321">
    <property type="entry name" value="Arc_rbn_hlx_hlx"/>
</dbReference>
<accession>A0A329QT68</accession>
<evidence type="ECO:0000259" key="2">
    <source>
        <dbReference type="Pfam" id="PF07878"/>
    </source>
</evidence>
<evidence type="ECO:0000256" key="1">
    <source>
        <dbReference type="SAM" id="MobiDB-lite"/>
    </source>
</evidence>
<gene>
    <name evidence="3" type="ORF">DPM12_08135</name>
</gene>
<feature type="region of interest" description="Disordered" evidence="1">
    <location>
        <begin position="69"/>
        <end position="89"/>
    </location>
</feature>
<protein>
    <recommendedName>
        <fullName evidence="2">CopG-like ribbon-helix-helix domain-containing protein</fullName>
    </recommendedName>
</protein>
<evidence type="ECO:0000313" key="4">
    <source>
        <dbReference type="Proteomes" id="UP000250462"/>
    </source>
</evidence>